<evidence type="ECO:0000256" key="3">
    <source>
        <dbReference type="ARBA" id="ARBA00022692"/>
    </source>
</evidence>
<dbReference type="Proteomes" id="UP000236950">
    <property type="component" value="Unassembled WGS sequence"/>
</dbReference>
<feature type="transmembrane region" description="Helical" evidence="6">
    <location>
        <begin position="209"/>
        <end position="228"/>
    </location>
</feature>
<evidence type="ECO:0000313" key="8">
    <source>
        <dbReference type="Proteomes" id="UP000236950"/>
    </source>
</evidence>
<dbReference type="InterPro" id="IPR001851">
    <property type="entry name" value="ABC_transp_permease"/>
</dbReference>
<keyword evidence="2" id="KW-1003">Cell membrane</keyword>
<feature type="transmembrane region" description="Helical" evidence="6">
    <location>
        <begin position="160"/>
        <end position="181"/>
    </location>
</feature>
<evidence type="ECO:0000256" key="1">
    <source>
        <dbReference type="ARBA" id="ARBA00004651"/>
    </source>
</evidence>
<gene>
    <name evidence="7" type="ORF">AA81_09645</name>
</gene>
<keyword evidence="5 6" id="KW-0472">Membrane</keyword>
<dbReference type="EMBL" id="JALY01000197">
    <property type="protein sequence ID" value="POZ92003.1"/>
    <property type="molecule type" value="Genomic_DNA"/>
</dbReference>
<sequence length="315" mass="33678">MTNNKKINFTWSTQTVILLVVVAMWIFLSLSTENFLTISNIQNVLRQVTIQGINAVGVTLVIITAGIDLSIGSVVALVNILFATLLVGGTPIWFGVLMVLALAAGLGFVNGFFVHQFRVPPFIATLAMMSIARGAALLISGGRNVFGLPRSVAEFSSGTLLGIPNLFWFLIAVIGFMEFLLRKTTFGRYVYAVGSNPEAARLSGINIRWVIIGVYMIAGFLWGLSGILETSRLWMGVPSTGTGYELDAIAAAVLGGASLMGAQGSAIGAFLGALVMATIYNGSVLLNINPFWQRIIVGIILVITVSIDQMRSRRG</sequence>
<feature type="transmembrane region" description="Helical" evidence="6">
    <location>
        <begin position="53"/>
        <end position="86"/>
    </location>
</feature>
<evidence type="ECO:0000313" key="7">
    <source>
        <dbReference type="EMBL" id="POZ92003.1"/>
    </source>
</evidence>
<dbReference type="RefSeq" id="WP_012209393.1">
    <property type="nucleotide sequence ID" value="NZ_JALY01000197.1"/>
</dbReference>
<evidence type="ECO:0000256" key="4">
    <source>
        <dbReference type="ARBA" id="ARBA00022989"/>
    </source>
</evidence>
<keyword evidence="8" id="KW-1185">Reference proteome</keyword>
<protein>
    <submittedName>
        <fullName evidence="7">ABC transporter</fullName>
    </submittedName>
</protein>
<keyword evidence="4 6" id="KW-1133">Transmembrane helix</keyword>
<dbReference type="AlphaFoldDB" id="A0A2S5EFU1"/>
<evidence type="ECO:0000256" key="5">
    <source>
        <dbReference type="ARBA" id="ARBA00023136"/>
    </source>
</evidence>
<dbReference type="PANTHER" id="PTHR32196">
    <property type="entry name" value="ABC TRANSPORTER PERMEASE PROTEIN YPHD-RELATED-RELATED"/>
    <property type="match status" value="1"/>
</dbReference>
<evidence type="ECO:0000256" key="6">
    <source>
        <dbReference type="SAM" id="Phobius"/>
    </source>
</evidence>
<dbReference type="PANTHER" id="PTHR32196:SF72">
    <property type="entry name" value="RIBOSE IMPORT PERMEASE PROTEIN RBSC"/>
    <property type="match status" value="1"/>
</dbReference>
<name>A0A2S5EFU1_9BACT</name>
<comment type="subcellular location">
    <subcellularLocation>
        <location evidence="1">Cell membrane</location>
        <topology evidence="1">Multi-pass membrane protein</topology>
    </subcellularLocation>
</comment>
<evidence type="ECO:0000256" key="2">
    <source>
        <dbReference type="ARBA" id="ARBA00022475"/>
    </source>
</evidence>
<feature type="transmembrane region" description="Helical" evidence="6">
    <location>
        <begin position="121"/>
        <end position="140"/>
    </location>
</feature>
<feature type="transmembrane region" description="Helical" evidence="6">
    <location>
        <begin position="12"/>
        <end position="32"/>
    </location>
</feature>
<dbReference type="CDD" id="cd06579">
    <property type="entry name" value="TM_PBP1_transp_AraH_like"/>
    <property type="match status" value="1"/>
</dbReference>
<dbReference type="GO" id="GO:0022857">
    <property type="term" value="F:transmembrane transporter activity"/>
    <property type="evidence" value="ECO:0007669"/>
    <property type="project" value="InterPro"/>
</dbReference>
<organism evidence="7 8">
    <name type="scientific">Petrotoga halophila DSM 16923</name>
    <dbReference type="NCBI Taxonomy" id="1122953"/>
    <lineage>
        <taxon>Bacteria</taxon>
        <taxon>Thermotogati</taxon>
        <taxon>Thermotogota</taxon>
        <taxon>Thermotogae</taxon>
        <taxon>Petrotogales</taxon>
        <taxon>Petrotogaceae</taxon>
        <taxon>Petrotoga</taxon>
    </lineage>
</organism>
<reference evidence="7 8" key="1">
    <citation type="submission" date="2014-01" db="EMBL/GenBank/DDBJ databases">
        <title>Comparative genomics of Petrotoga.</title>
        <authorList>
            <person name="Chow K."/>
            <person name="Charchuk R."/>
            <person name="Nesbo C.L."/>
        </authorList>
    </citation>
    <scope>NUCLEOTIDE SEQUENCE [LARGE SCALE GENOMIC DNA]</scope>
    <source>
        <strain evidence="7 8">DSM 16923</strain>
    </source>
</reference>
<feature type="transmembrane region" description="Helical" evidence="6">
    <location>
        <begin position="291"/>
        <end position="307"/>
    </location>
</feature>
<dbReference type="Pfam" id="PF02653">
    <property type="entry name" value="BPD_transp_2"/>
    <property type="match status" value="1"/>
</dbReference>
<keyword evidence="3 6" id="KW-0812">Transmembrane</keyword>
<dbReference type="GO" id="GO:0005886">
    <property type="term" value="C:plasma membrane"/>
    <property type="evidence" value="ECO:0007669"/>
    <property type="project" value="UniProtKB-SubCell"/>
</dbReference>
<feature type="transmembrane region" description="Helical" evidence="6">
    <location>
        <begin position="248"/>
        <end position="279"/>
    </location>
</feature>
<accession>A0A2S5EFU1</accession>
<comment type="caution">
    <text evidence="7">The sequence shown here is derived from an EMBL/GenBank/DDBJ whole genome shotgun (WGS) entry which is preliminary data.</text>
</comment>
<proteinExistence type="predicted"/>
<feature type="transmembrane region" description="Helical" evidence="6">
    <location>
        <begin position="92"/>
        <end position="114"/>
    </location>
</feature>